<gene>
    <name evidence="2" type="ORF">AOQ84DRAFT_225374</name>
</gene>
<dbReference type="Proteomes" id="UP000250140">
    <property type="component" value="Unassembled WGS sequence"/>
</dbReference>
<protein>
    <recommendedName>
        <fullName evidence="1">Protein kinase domain-containing protein</fullName>
    </recommendedName>
</protein>
<reference evidence="2 3" key="1">
    <citation type="journal article" date="2016" name="Nat. Commun.">
        <title>Ectomycorrhizal ecology is imprinted in the genome of the dominant symbiotic fungus Cenococcum geophilum.</title>
        <authorList>
            <consortium name="DOE Joint Genome Institute"/>
            <person name="Peter M."/>
            <person name="Kohler A."/>
            <person name="Ohm R.A."/>
            <person name="Kuo A."/>
            <person name="Krutzmann J."/>
            <person name="Morin E."/>
            <person name="Arend M."/>
            <person name="Barry K.W."/>
            <person name="Binder M."/>
            <person name="Choi C."/>
            <person name="Clum A."/>
            <person name="Copeland A."/>
            <person name="Grisel N."/>
            <person name="Haridas S."/>
            <person name="Kipfer T."/>
            <person name="LaButti K."/>
            <person name="Lindquist E."/>
            <person name="Lipzen A."/>
            <person name="Maire R."/>
            <person name="Meier B."/>
            <person name="Mihaltcheva S."/>
            <person name="Molinier V."/>
            <person name="Murat C."/>
            <person name="Poggeler S."/>
            <person name="Quandt C.A."/>
            <person name="Sperisen C."/>
            <person name="Tritt A."/>
            <person name="Tisserant E."/>
            <person name="Crous P.W."/>
            <person name="Henrissat B."/>
            <person name="Nehls U."/>
            <person name="Egli S."/>
            <person name="Spatafora J.W."/>
            <person name="Grigoriev I.V."/>
            <person name="Martin F.M."/>
        </authorList>
    </citation>
    <scope>NUCLEOTIDE SEQUENCE [LARGE SCALE GENOMIC DNA]</scope>
    <source>
        <strain evidence="2 3">CBS 207.34</strain>
    </source>
</reference>
<sequence length="546" mass="62499">MVDPTGVIGLIGLFNTCLEAYKICLTINDADEDAKLLRTRLFLEKERFLNVGRTCGLLPHHGKDKKTEALKQFLEEDEFRRKAINTTLELIADLLCKAEILDRKYGTKEGLPESLKDKTVKDSWDDRLRALKASVKKITWSVRDRAAYEDILRHLVGFNTTLESILPGPLQEFLKTVLPATVCASSSESNLPKLEEVSAQHAFLKSQVQWTTSVHTLGLISKGTELEQKDLAKCDQSEKDKSRYLVKRAKEESNGYFLVDWNPWEKTSRERIDRIGSVSGLLGGETCRELRLLSCVGYLEDQDMKMEKTRYALVYHLASRPRKVQSLFQLLETFKTVQLPPLETRMIIARNLCRAMLLYHSSGWIHHDFRSHNIIFVGGSAVTSGAVRANDGEYQRLRLDEPYIIGFGHARDEVDVSLMFADKRAVSKTLKQQRRYWSPDYLSSSGQMLTKQSFQRSHDIYSLGCVLLEIGVWRPLESYTWESAYDQDHNKWHKRLLKEEGKLRAMCGSRYSGTVMQCLNWGSSDIETDIQSLAFDVLLKLEEIVV</sequence>
<dbReference type="OrthoDB" id="1911848at2759"/>
<accession>A0A8E2FAR8</accession>
<proteinExistence type="predicted"/>
<organism evidence="2 3">
    <name type="scientific">Glonium stellatum</name>
    <dbReference type="NCBI Taxonomy" id="574774"/>
    <lineage>
        <taxon>Eukaryota</taxon>
        <taxon>Fungi</taxon>
        <taxon>Dikarya</taxon>
        <taxon>Ascomycota</taxon>
        <taxon>Pezizomycotina</taxon>
        <taxon>Dothideomycetes</taxon>
        <taxon>Pleosporomycetidae</taxon>
        <taxon>Gloniales</taxon>
        <taxon>Gloniaceae</taxon>
        <taxon>Glonium</taxon>
    </lineage>
</organism>
<feature type="domain" description="Protein kinase" evidence="1">
    <location>
        <begin position="211"/>
        <end position="546"/>
    </location>
</feature>
<dbReference type="PANTHER" id="PTHR37542:SF3">
    <property type="entry name" value="PRION-INHIBITION AND PROPAGATION HELO DOMAIN-CONTAINING PROTEIN"/>
    <property type="match status" value="1"/>
</dbReference>
<dbReference type="SUPFAM" id="SSF56112">
    <property type="entry name" value="Protein kinase-like (PK-like)"/>
    <property type="match status" value="1"/>
</dbReference>
<dbReference type="InterPro" id="IPR029498">
    <property type="entry name" value="HeLo_dom"/>
</dbReference>
<dbReference type="GO" id="GO:0004672">
    <property type="term" value="F:protein kinase activity"/>
    <property type="evidence" value="ECO:0007669"/>
    <property type="project" value="InterPro"/>
</dbReference>
<dbReference type="PANTHER" id="PTHR37542">
    <property type="entry name" value="HELO DOMAIN-CONTAINING PROTEIN-RELATED"/>
    <property type="match status" value="1"/>
</dbReference>
<dbReference type="InterPro" id="IPR038305">
    <property type="entry name" value="HeLo_sf"/>
</dbReference>
<evidence type="ECO:0000259" key="1">
    <source>
        <dbReference type="PROSITE" id="PS50011"/>
    </source>
</evidence>
<dbReference type="PROSITE" id="PS50011">
    <property type="entry name" value="PROTEIN_KINASE_DOM"/>
    <property type="match status" value="1"/>
</dbReference>
<name>A0A8E2FAR8_9PEZI</name>
<evidence type="ECO:0000313" key="3">
    <source>
        <dbReference type="Proteomes" id="UP000250140"/>
    </source>
</evidence>
<keyword evidence="3" id="KW-1185">Reference proteome</keyword>
<dbReference type="Gene3D" id="1.10.510.10">
    <property type="entry name" value="Transferase(Phosphotransferase) domain 1"/>
    <property type="match status" value="1"/>
</dbReference>
<dbReference type="Gene3D" id="1.20.120.1020">
    <property type="entry name" value="Prion-inhibition and propagation, HeLo domain"/>
    <property type="match status" value="1"/>
</dbReference>
<dbReference type="AlphaFoldDB" id="A0A8E2FAR8"/>
<evidence type="ECO:0000313" key="2">
    <source>
        <dbReference type="EMBL" id="OCL13493.1"/>
    </source>
</evidence>
<dbReference type="EMBL" id="KV748713">
    <property type="protein sequence ID" value="OCL13493.1"/>
    <property type="molecule type" value="Genomic_DNA"/>
</dbReference>
<dbReference type="Pfam" id="PF14479">
    <property type="entry name" value="HeLo"/>
    <property type="match status" value="1"/>
</dbReference>
<dbReference type="InterPro" id="IPR011009">
    <property type="entry name" value="Kinase-like_dom_sf"/>
</dbReference>
<dbReference type="GO" id="GO:0005524">
    <property type="term" value="F:ATP binding"/>
    <property type="evidence" value="ECO:0007669"/>
    <property type="project" value="InterPro"/>
</dbReference>
<dbReference type="InterPro" id="IPR000719">
    <property type="entry name" value="Prot_kinase_dom"/>
</dbReference>